<reference evidence="1" key="1">
    <citation type="submission" date="2024-07" db="EMBL/GenBank/DDBJ databases">
        <title>A survey of Mimosa microsymbionts across Brazilian biomes reveals a high diversity of Paraburkholderia nodulating endemic species, but also that Cupriavidus is common as a symbiont of widespread species.</title>
        <authorList>
            <person name="Rouws L."/>
            <person name="Barauna A."/>
            <person name="Beukes C."/>
            <person name="Rouws J.R.C."/>
            <person name="De Faria S.M."/>
            <person name="Gross E."/>
            <person name="Bueno Dos Reis Junior F."/>
            <person name="Simon M.F."/>
            <person name="Maluk M."/>
            <person name="Odee D.W."/>
            <person name="Kenicer G."/>
            <person name="Young J.P.W."/>
            <person name="Reis V.M."/>
            <person name="Zilli J."/>
            <person name="James E.K."/>
        </authorList>
    </citation>
    <scope>NUCLEOTIDE SEQUENCE</scope>
    <source>
        <strain evidence="1">EG181B</strain>
    </source>
</reference>
<sequence length="100" mass="11485">MPTTKFDHKWSVGEVLTPPSQPGCYVRVLAVNFVDDRVGYVAEVVGEYRTLNVPAEDMERYYRKPTDEEWDEVDGIENPPPPADPDFDEDGFPNFRPDHI</sequence>
<dbReference type="EMBL" id="JBFRCH010000015">
    <property type="protein sequence ID" value="MEX3934822.1"/>
    <property type="molecule type" value="Genomic_DNA"/>
</dbReference>
<gene>
    <name evidence="1" type="ORF">AB4Y32_24045</name>
</gene>
<evidence type="ECO:0000313" key="2">
    <source>
        <dbReference type="Proteomes" id="UP001558850"/>
    </source>
</evidence>
<name>A0ACC6U5I4_9BURK</name>
<accession>A0ACC6U5I4</accession>
<evidence type="ECO:0000313" key="1">
    <source>
        <dbReference type="EMBL" id="MEX3934822.1"/>
    </source>
</evidence>
<proteinExistence type="predicted"/>
<comment type="caution">
    <text evidence="1">The sequence shown here is derived from an EMBL/GenBank/DDBJ whole genome shotgun (WGS) entry which is preliminary data.</text>
</comment>
<keyword evidence="2" id="KW-1185">Reference proteome</keyword>
<protein>
    <submittedName>
        <fullName evidence="1">Uncharacterized protein</fullName>
    </submittedName>
</protein>
<organism evidence="1 2">
    <name type="scientific">Paraburkholderia phymatum</name>
    <dbReference type="NCBI Taxonomy" id="148447"/>
    <lineage>
        <taxon>Bacteria</taxon>
        <taxon>Pseudomonadati</taxon>
        <taxon>Pseudomonadota</taxon>
        <taxon>Betaproteobacteria</taxon>
        <taxon>Burkholderiales</taxon>
        <taxon>Burkholderiaceae</taxon>
        <taxon>Paraburkholderia</taxon>
    </lineage>
</organism>
<dbReference type="Proteomes" id="UP001558850">
    <property type="component" value="Unassembled WGS sequence"/>
</dbReference>